<dbReference type="Pfam" id="PF05402">
    <property type="entry name" value="PqqD"/>
    <property type="match status" value="1"/>
</dbReference>
<dbReference type="NCBIfam" id="NF033536">
    <property type="entry name" value="lasso_PqqD_Bac"/>
    <property type="match status" value="1"/>
</dbReference>
<dbReference type="InterPro" id="IPR008792">
    <property type="entry name" value="PQQD"/>
</dbReference>
<dbReference type="Proteomes" id="UP001597399">
    <property type="component" value="Unassembled WGS sequence"/>
</dbReference>
<proteinExistence type="predicted"/>
<evidence type="ECO:0000313" key="1">
    <source>
        <dbReference type="EMBL" id="MFD2694140.1"/>
    </source>
</evidence>
<dbReference type="EMBL" id="JBHUMQ010000026">
    <property type="protein sequence ID" value="MFD2694140.1"/>
    <property type="molecule type" value="Genomic_DNA"/>
</dbReference>
<protein>
    <submittedName>
        <fullName evidence="1">Lasso peptide biosynthesis PqqD family chaperone</fullName>
    </submittedName>
</protein>
<dbReference type="RefSeq" id="WP_253057698.1">
    <property type="nucleotide sequence ID" value="NZ_JAMXWM010000001.1"/>
</dbReference>
<dbReference type="Gene3D" id="1.10.10.1150">
    <property type="entry name" value="Coenzyme PQQ synthesis protein D (PqqD)"/>
    <property type="match status" value="1"/>
</dbReference>
<name>A0ABW5S3S0_9BACL</name>
<sequence>MSITMITMDSIVSQNQGNIASDMDGEKVMLSIATGNYYNIGKVGGTIWDLMAQPIKVKQMIRILTGQYSVDQDQCFSDIVPFLGRLSRDGLITIR</sequence>
<gene>
    <name evidence="1" type="ORF">ACFSUE_10950</name>
</gene>
<dbReference type="InterPro" id="IPR041881">
    <property type="entry name" value="PqqD_sf"/>
</dbReference>
<comment type="caution">
    <text evidence="1">The sequence shown here is derived from an EMBL/GenBank/DDBJ whole genome shotgun (WGS) entry which is preliminary data.</text>
</comment>
<keyword evidence="2" id="KW-1185">Reference proteome</keyword>
<accession>A0ABW5S3S0</accession>
<reference evidence="2" key="1">
    <citation type="journal article" date="2019" name="Int. J. Syst. Evol. Microbiol.">
        <title>The Global Catalogue of Microorganisms (GCM) 10K type strain sequencing project: providing services to taxonomists for standard genome sequencing and annotation.</title>
        <authorList>
            <consortium name="The Broad Institute Genomics Platform"/>
            <consortium name="The Broad Institute Genome Sequencing Center for Infectious Disease"/>
            <person name="Wu L."/>
            <person name="Ma J."/>
        </authorList>
    </citation>
    <scope>NUCLEOTIDE SEQUENCE [LARGE SCALE GENOMIC DNA]</scope>
    <source>
        <strain evidence="2">TISTR 2466</strain>
    </source>
</reference>
<organism evidence="1 2">
    <name type="scientific">Sporolactobacillus shoreicorticis</name>
    <dbReference type="NCBI Taxonomy" id="1923877"/>
    <lineage>
        <taxon>Bacteria</taxon>
        <taxon>Bacillati</taxon>
        <taxon>Bacillota</taxon>
        <taxon>Bacilli</taxon>
        <taxon>Bacillales</taxon>
        <taxon>Sporolactobacillaceae</taxon>
        <taxon>Sporolactobacillus</taxon>
    </lineage>
</organism>
<evidence type="ECO:0000313" key="2">
    <source>
        <dbReference type="Proteomes" id="UP001597399"/>
    </source>
</evidence>